<dbReference type="Pfam" id="PF00650">
    <property type="entry name" value="CRAL_TRIO"/>
    <property type="match status" value="1"/>
</dbReference>
<dbReference type="EMBL" id="CACRXK020000841">
    <property type="protein sequence ID" value="CAB3985206.1"/>
    <property type="molecule type" value="Genomic_DNA"/>
</dbReference>
<dbReference type="PANTHER" id="PTHR10174:SF208">
    <property type="entry name" value="CRAL-TRIO DOMAIN-CONTAINING PROTEIN DDB_G0278031"/>
    <property type="match status" value="1"/>
</dbReference>
<gene>
    <name evidence="2" type="ORF">PACLA_8A047756</name>
</gene>
<dbReference type="Pfam" id="PF00102">
    <property type="entry name" value="Y_phosphatase"/>
    <property type="match status" value="1"/>
</dbReference>
<dbReference type="Proteomes" id="UP001152795">
    <property type="component" value="Unassembled WGS sequence"/>
</dbReference>
<organism evidence="2 3">
    <name type="scientific">Paramuricea clavata</name>
    <name type="common">Red gorgonian</name>
    <name type="synonym">Violescent sea-whip</name>
    <dbReference type="NCBI Taxonomy" id="317549"/>
    <lineage>
        <taxon>Eukaryota</taxon>
        <taxon>Metazoa</taxon>
        <taxon>Cnidaria</taxon>
        <taxon>Anthozoa</taxon>
        <taxon>Octocorallia</taxon>
        <taxon>Malacalcyonacea</taxon>
        <taxon>Plexauridae</taxon>
        <taxon>Paramuricea</taxon>
    </lineage>
</organism>
<reference evidence="2" key="1">
    <citation type="submission" date="2020-04" db="EMBL/GenBank/DDBJ databases">
        <authorList>
            <person name="Alioto T."/>
            <person name="Alioto T."/>
            <person name="Gomez Garrido J."/>
        </authorList>
    </citation>
    <scope>NUCLEOTIDE SEQUENCE</scope>
    <source>
        <strain evidence="2">A484AB</strain>
    </source>
</reference>
<dbReference type="CDD" id="cd00170">
    <property type="entry name" value="SEC14"/>
    <property type="match status" value="1"/>
</dbReference>
<dbReference type="Gene3D" id="3.40.525.10">
    <property type="entry name" value="CRAL-TRIO lipid binding domain"/>
    <property type="match status" value="1"/>
</dbReference>
<keyword evidence="3" id="KW-1185">Reference proteome</keyword>
<dbReference type="GO" id="GO:0016020">
    <property type="term" value="C:membrane"/>
    <property type="evidence" value="ECO:0007669"/>
    <property type="project" value="TreeGrafter"/>
</dbReference>
<dbReference type="SMART" id="SM01100">
    <property type="entry name" value="CRAL_TRIO_N"/>
    <property type="match status" value="1"/>
</dbReference>
<comment type="caution">
    <text evidence="2">The sequence shown here is derived from an EMBL/GenBank/DDBJ whole genome shotgun (WGS) entry which is preliminary data.</text>
</comment>
<dbReference type="AlphaFoldDB" id="A0A6S7G9S0"/>
<name>A0A6S7G9S0_PARCT</name>
<proteinExistence type="predicted"/>
<dbReference type="SUPFAM" id="SSF46938">
    <property type="entry name" value="CRAL/TRIO N-terminal domain"/>
    <property type="match status" value="1"/>
</dbReference>
<dbReference type="InterPro" id="IPR000242">
    <property type="entry name" value="PTP_cat"/>
</dbReference>
<feature type="compositionally biased region" description="Low complexity" evidence="1">
    <location>
        <begin position="276"/>
        <end position="290"/>
    </location>
</feature>
<dbReference type="Gene3D" id="1.10.8.20">
    <property type="entry name" value="N-terminal domain of phosphatidylinositol transfer protein sec14p"/>
    <property type="match status" value="1"/>
</dbReference>
<dbReference type="SMART" id="SM00516">
    <property type="entry name" value="SEC14"/>
    <property type="match status" value="1"/>
</dbReference>
<dbReference type="InterPro" id="IPR029021">
    <property type="entry name" value="Prot-tyrosine_phosphatase-like"/>
</dbReference>
<dbReference type="PROSITE" id="PS50191">
    <property type="entry name" value="CRAL_TRIO"/>
    <property type="match status" value="1"/>
</dbReference>
<evidence type="ECO:0000313" key="3">
    <source>
        <dbReference type="Proteomes" id="UP001152795"/>
    </source>
</evidence>
<dbReference type="PROSITE" id="PS50055">
    <property type="entry name" value="TYR_PHOSPHATASE_PTP"/>
    <property type="match status" value="1"/>
</dbReference>
<dbReference type="OrthoDB" id="10051650at2759"/>
<dbReference type="GO" id="GO:0004725">
    <property type="term" value="F:protein tyrosine phosphatase activity"/>
    <property type="evidence" value="ECO:0007669"/>
    <property type="project" value="InterPro"/>
</dbReference>
<feature type="region of interest" description="Disordered" evidence="1">
    <location>
        <begin position="274"/>
        <end position="313"/>
    </location>
</feature>
<dbReference type="InterPro" id="IPR036865">
    <property type="entry name" value="CRAL-TRIO_dom_sf"/>
</dbReference>
<evidence type="ECO:0000256" key="1">
    <source>
        <dbReference type="SAM" id="MobiDB-lite"/>
    </source>
</evidence>
<dbReference type="SUPFAM" id="SSF52799">
    <property type="entry name" value="(Phosphotyrosine protein) phosphatases II"/>
    <property type="match status" value="1"/>
</dbReference>
<evidence type="ECO:0000313" key="2">
    <source>
        <dbReference type="EMBL" id="CAB3985206.1"/>
    </source>
</evidence>
<dbReference type="SUPFAM" id="SSF52087">
    <property type="entry name" value="CRAL/TRIO domain"/>
    <property type="match status" value="1"/>
</dbReference>
<dbReference type="PRINTS" id="PR00180">
    <property type="entry name" value="CRETINALDHBP"/>
</dbReference>
<sequence length="434" mass="49520">MAEQHSKNDLNEDEQKALQNFLESLNTDMLKSGLPPVSTAMALKFLMARKFDVTRASKLFKRHLEVRVKYKMAEMKPLDEPLSKELLSEKLTILDRVEANKPAVILVNGKYYKPEEKDHLFLIQSLIFQLDEALRDSSTQRNGLILIYNMTDSGRENFNYKLSIEILNLLKDAYPARLKKILIISAPLWFKISFKVISTFLNEKIRDRVEFADVGDIQQHLEQECIPKNLGGMWDVNHSLWMSRCMDSYAEGNCDEPCFQLTAPVLISGRKTIDIPKQPTSHQPTSQQPKKLPDINVPPAESSRISTSRNGAPVDGMTVQQLLAHMKKQGSGGIKREFESLAKYDRKASYDVFKSPYNRPKNRYIDVICLDQSRVNIPPVSGDESTDYIHANFVDGYHGKNTYIGAQGPLPATFRDFWRMIWTTGTVVIVMLTK</sequence>
<accession>A0A6S7G9S0</accession>
<dbReference type="SMART" id="SM00194">
    <property type="entry name" value="PTPc"/>
    <property type="match status" value="1"/>
</dbReference>
<dbReference type="GO" id="GO:1902936">
    <property type="term" value="F:phosphatidylinositol bisphosphate binding"/>
    <property type="evidence" value="ECO:0007669"/>
    <property type="project" value="TreeGrafter"/>
</dbReference>
<dbReference type="InterPro" id="IPR011074">
    <property type="entry name" value="CRAL/TRIO_N_dom"/>
</dbReference>
<protein>
    <submittedName>
        <fullName evidence="2">Tyrosine- phosphatase non-receptor type 9</fullName>
    </submittedName>
</protein>
<dbReference type="InterPro" id="IPR001251">
    <property type="entry name" value="CRAL-TRIO_dom"/>
</dbReference>
<dbReference type="InterPro" id="IPR036273">
    <property type="entry name" value="CRAL/TRIO_N_dom_sf"/>
</dbReference>
<dbReference type="PANTHER" id="PTHR10174">
    <property type="entry name" value="ALPHA-TOCOPHEROL TRANSFER PROTEIN-RELATED"/>
    <property type="match status" value="1"/>
</dbReference>
<dbReference type="Gene3D" id="3.90.190.10">
    <property type="entry name" value="Protein tyrosine phosphatase superfamily"/>
    <property type="match status" value="1"/>
</dbReference>